<name>A0AAV7WC54_PLEWA</name>
<dbReference type="AlphaFoldDB" id="A0AAV7WC54"/>
<feature type="region of interest" description="Disordered" evidence="1">
    <location>
        <begin position="93"/>
        <end position="115"/>
    </location>
</feature>
<reference evidence="2" key="1">
    <citation type="journal article" date="2022" name="bioRxiv">
        <title>Sequencing and chromosome-scale assembly of the giantPleurodeles waltlgenome.</title>
        <authorList>
            <person name="Brown T."/>
            <person name="Elewa A."/>
            <person name="Iarovenko S."/>
            <person name="Subramanian E."/>
            <person name="Araus A.J."/>
            <person name="Petzold A."/>
            <person name="Susuki M."/>
            <person name="Suzuki K.-i.T."/>
            <person name="Hayashi T."/>
            <person name="Toyoda A."/>
            <person name="Oliveira C."/>
            <person name="Osipova E."/>
            <person name="Leigh N.D."/>
            <person name="Simon A."/>
            <person name="Yun M.H."/>
        </authorList>
    </citation>
    <scope>NUCLEOTIDE SEQUENCE</scope>
    <source>
        <strain evidence="2">20211129_DDA</strain>
        <tissue evidence="2">Liver</tissue>
    </source>
</reference>
<accession>A0AAV7WC54</accession>
<gene>
    <name evidence="2" type="ORF">NDU88_005824</name>
</gene>
<evidence type="ECO:0000313" key="3">
    <source>
        <dbReference type="Proteomes" id="UP001066276"/>
    </source>
</evidence>
<proteinExistence type="predicted"/>
<dbReference type="Proteomes" id="UP001066276">
    <property type="component" value="Chromosome 1_2"/>
</dbReference>
<organism evidence="2 3">
    <name type="scientific">Pleurodeles waltl</name>
    <name type="common">Iberian ribbed newt</name>
    <dbReference type="NCBI Taxonomy" id="8319"/>
    <lineage>
        <taxon>Eukaryota</taxon>
        <taxon>Metazoa</taxon>
        <taxon>Chordata</taxon>
        <taxon>Craniata</taxon>
        <taxon>Vertebrata</taxon>
        <taxon>Euteleostomi</taxon>
        <taxon>Amphibia</taxon>
        <taxon>Batrachia</taxon>
        <taxon>Caudata</taxon>
        <taxon>Salamandroidea</taxon>
        <taxon>Salamandridae</taxon>
        <taxon>Pleurodelinae</taxon>
        <taxon>Pleurodeles</taxon>
    </lineage>
</organism>
<evidence type="ECO:0000313" key="2">
    <source>
        <dbReference type="EMBL" id="KAJ1210460.1"/>
    </source>
</evidence>
<sequence>MALRNLRTQMQYLSANLMYPRDTESFYRSGNGDCIAAENGSCRDAGGGLQEHLRQQLLMRPQPWICAFSPSAPSFHGRTISLRIGDQLCQGRRRRRPTGLQRAGGQGWGVGDTTGGSPLISLPTLAAGTLEKRPRSGLWNLEAYKPCLVDPPPLSLR</sequence>
<evidence type="ECO:0000256" key="1">
    <source>
        <dbReference type="SAM" id="MobiDB-lite"/>
    </source>
</evidence>
<feature type="compositionally biased region" description="Gly residues" evidence="1">
    <location>
        <begin position="102"/>
        <end position="114"/>
    </location>
</feature>
<keyword evidence="3" id="KW-1185">Reference proteome</keyword>
<comment type="caution">
    <text evidence="2">The sequence shown here is derived from an EMBL/GenBank/DDBJ whole genome shotgun (WGS) entry which is preliminary data.</text>
</comment>
<protein>
    <submittedName>
        <fullName evidence="2">Uncharacterized protein</fullName>
    </submittedName>
</protein>
<dbReference type="EMBL" id="JANPWB010000002">
    <property type="protein sequence ID" value="KAJ1210460.1"/>
    <property type="molecule type" value="Genomic_DNA"/>
</dbReference>